<dbReference type="InterPro" id="IPR003018">
    <property type="entry name" value="GAF"/>
</dbReference>
<evidence type="ECO:0000313" key="10">
    <source>
        <dbReference type="EMBL" id="GAA5145729.1"/>
    </source>
</evidence>
<dbReference type="PROSITE" id="PS50110">
    <property type="entry name" value="RESPONSE_REGULATORY"/>
    <property type="match status" value="1"/>
</dbReference>
<dbReference type="InterPro" id="IPR003661">
    <property type="entry name" value="HisK_dim/P_dom"/>
</dbReference>
<dbReference type="PRINTS" id="PR00344">
    <property type="entry name" value="BCTRLSENSOR"/>
</dbReference>
<dbReference type="InterPro" id="IPR013655">
    <property type="entry name" value="PAS_fold_3"/>
</dbReference>
<dbReference type="InterPro" id="IPR036097">
    <property type="entry name" value="HisK_dim/P_sf"/>
</dbReference>
<feature type="domain" description="PAC" evidence="9">
    <location>
        <begin position="359"/>
        <end position="411"/>
    </location>
</feature>
<dbReference type="PROSITE" id="PS50113">
    <property type="entry name" value="PAC"/>
    <property type="match status" value="2"/>
</dbReference>
<evidence type="ECO:0000259" key="8">
    <source>
        <dbReference type="PROSITE" id="PS50110"/>
    </source>
</evidence>
<keyword evidence="4" id="KW-0808">Transferase</keyword>
<dbReference type="InterPro" id="IPR004358">
    <property type="entry name" value="Sig_transdc_His_kin-like_C"/>
</dbReference>
<dbReference type="SUPFAM" id="SSF55874">
    <property type="entry name" value="ATPase domain of HSP90 chaperone/DNA topoisomerase II/histidine kinase"/>
    <property type="match status" value="1"/>
</dbReference>
<dbReference type="Pfam" id="PF08448">
    <property type="entry name" value="PAS_4"/>
    <property type="match status" value="2"/>
</dbReference>
<evidence type="ECO:0000259" key="9">
    <source>
        <dbReference type="PROSITE" id="PS50113"/>
    </source>
</evidence>
<organism evidence="10 11">
    <name type="scientific">Prosthecobacter algae</name>
    <dbReference type="NCBI Taxonomy" id="1144682"/>
    <lineage>
        <taxon>Bacteria</taxon>
        <taxon>Pseudomonadati</taxon>
        <taxon>Verrucomicrobiota</taxon>
        <taxon>Verrucomicrobiia</taxon>
        <taxon>Verrucomicrobiales</taxon>
        <taxon>Verrucomicrobiaceae</taxon>
        <taxon>Prosthecobacter</taxon>
    </lineage>
</organism>
<name>A0ABP9PFH4_9BACT</name>
<dbReference type="SUPFAM" id="SSF52172">
    <property type="entry name" value="CheY-like"/>
    <property type="match status" value="1"/>
</dbReference>
<feature type="domain" description="Response regulatory" evidence="8">
    <location>
        <begin position="966"/>
        <end position="1079"/>
    </location>
</feature>
<protein>
    <recommendedName>
        <fullName evidence="2">histidine kinase</fullName>
        <ecNumber evidence="2">2.7.13.3</ecNumber>
    </recommendedName>
</protein>
<evidence type="ECO:0000256" key="1">
    <source>
        <dbReference type="ARBA" id="ARBA00000085"/>
    </source>
</evidence>
<dbReference type="Proteomes" id="UP001499852">
    <property type="component" value="Unassembled WGS sequence"/>
</dbReference>
<dbReference type="SMART" id="SM00388">
    <property type="entry name" value="HisKA"/>
    <property type="match status" value="1"/>
</dbReference>
<dbReference type="SMART" id="SM00091">
    <property type="entry name" value="PAS"/>
    <property type="match status" value="3"/>
</dbReference>
<feature type="domain" description="Histidine kinase" evidence="7">
    <location>
        <begin position="719"/>
        <end position="937"/>
    </location>
</feature>
<dbReference type="CDD" id="cd00082">
    <property type="entry name" value="HisKA"/>
    <property type="match status" value="1"/>
</dbReference>
<evidence type="ECO:0000256" key="3">
    <source>
        <dbReference type="ARBA" id="ARBA00022553"/>
    </source>
</evidence>
<dbReference type="InterPro" id="IPR001789">
    <property type="entry name" value="Sig_transdc_resp-reg_receiver"/>
</dbReference>
<comment type="caution">
    <text evidence="10">The sequence shown here is derived from an EMBL/GenBank/DDBJ whole genome shotgun (WGS) entry which is preliminary data.</text>
</comment>
<dbReference type="InterPro" id="IPR029016">
    <property type="entry name" value="GAF-like_dom_sf"/>
</dbReference>
<dbReference type="PANTHER" id="PTHR43047:SF72">
    <property type="entry name" value="OSMOSENSING HISTIDINE PROTEIN KINASE SLN1"/>
    <property type="match status" value="1"/>
</dbReference>
<dbReference type="InterPro" id="IPR000700">
    <property type="entry name" value="PAS-assoc_C"/>
</dbReference>
<dbReference type="InterPro" id="IPR036890">
    <property type="entry name" value="HATPase_C_sf"/>
</dbReference>
<dbReference type="SMART" id="SM00065">
    <property type="entry name" value="GAF"/>
    <property type="match status" value="1"/>
</dbReference>
<dbReference type="Pfam" id="PF00512">
    <property type="entry name" value="HisKA"/>
    <property type="match status" value="1"/>
</dbReference>
<dbReference type="Gene3D" id="3.40.50.2300">
    <property type="match status" value="1"/>
</dbReference>
<dbReference type="PANTHER" id="PTHR43047">
    <property type="entry name" value="TWO-COMPONENT HISTIDINE PROTEIN KINASE"/>
    <property type="match status" value="1"/>
</dbReference>
<feature type="modified residue" description="4-aspartylphosphate" evidence="6">
    <location>
        <position position="1015"/>
    </location>
</feature>
<dbReference type="Gene3D" id="1.10.287.130">
    <property type="match status" value="1"/>
</dbReference>
<dbReference type="Pfam" id="PF13188">
    <property type="entry name" value="PAS_8"/>
    <property type="match status" value="1"/>
</dbReference>
<feature type="domain" description="PAC" evidence="9">
    <location>
        <begin position="648"/>
        <end position="701"/>
    </location>
</feature>
<evidence type="ECO:0000313" key="11">
    <source>
        <dbReference type="Proteomes" id="UP001499852"/>
    </source>
</evidence>
<dbReference type="InterPro" id="IPR035965">
    <property type="entry name" value="PAS-like_dom_sf"/>
</dbReference>
<proteinExistence type="predicted"/>
<dbReference type="Gene3D" id="3.30.450.40">
    <property type="match status" value="1"/>
</dbReference>
<dbReference type="Gene3D" id="3.30.565.10">
    <property type="entry name" value="Histidine kinase-like ATPase, C-terminal domain"/>
    <property type="match status" value="1"/>
</dbReference>
<dbReference type="Gene3D" id="3.30.450.20">
    <property type="entry name" value="PAS domain"/>
    <property type="match status" value="4"/>
</dbReference>
<evidence type="ECO:0000256" key="4">
    <source>
        <dbReference type="ARBA" id="ARBA00022679"/>
    </source>
</evidence>
<dbReference type="EMBL" id="BAABIA010000008">
    <property type="protein sequence ID" value="GAA5145729.1"/>
    <property type="molecule type" value="Genomic_DNA"/>
</dbReference>
<dbReference type="Pfam" id="PF08447">
    <property type="entry name" value="PAS_3"/>
    <property type="match status" value="1"/>
</dbReference>
<dbReference type="Pfam" id="PF02518">
    <property type="entry name" value="HATPase_c"/>
    <property type="match status" value="1"/>
</dbReference>
<accession>A0ABP9PFH4</accession>
<evidence type="ECO:0000259" key="7">
    <source>
        <dbReference type="PROSITE" id="PS50109"/>
    </source>
</evidence>
<sequence length="1081" mass="120852">MESTSAMPPFLGLAKFDEDEGPVRRILESIGDGFYGFDDQWRFTFVNEAGRRILAFYSESADALLGRNYWEMFPSTRGTVIETEFLRAVAEGVSVEFEVFYPPWDCWFSVRGFPIRGGGLSVYFRDITKDKAVAAALKSSEERYRSLFESINDGFCVIEMVWDAEGNPVDYRFLETNLAFEKHSGLKSAQGKTIREMNPQHEEHWFQIYGRVASSGEPVNFSEGSDSLGRWFDVYAFPIGRREQRHVAVKFTDITERCLKDREVARLGQENRARLAELETLLEVLPVGIAISNDPECSHIRINAAFSRMLEVPKDGNASKTAPSEQVPMNFQVMDDSGAEVPARDLPMQVAARDGREIRDCELNVAFEDGRVLRFLEYVSPLFDEHGTPRGSIGAFLDITERRQAEQRQKFLLALDDAVRPLSNAEEIVAVSARLLGEHLRVDRCAYADIESDADTMNIVGDYTRGVPSIVGRYAFTQFGTEVLELMRADQAYVVNDIRSQPPSSPAMAAYQAAQIVAVVCVPLHKDGRLVAAMAVHMQAPRRWKSDEVTLVQHVANRCWEALERARVTRDLKESEARFRQVADLMPQVVWMAQPDGFIDYYNLRWQELTGQSVISRGDASWMPVMHPDDLQACFDRWYHSVNTGESFDSRFRLRNQSTGEFRWFLSRALPLRNERDEIVRWYGTSTDIDDLVRAEESTRQARAEAERANRAKDDFLAALSHELRTPLTPVLLAVEDLCGDPNLPASVNSTLRMMQRNIGLEARLIDDLLDLTRIAHGKMVLRLQEGDAHILFDHALEIAREDAQAKGLAIRVDLSATKTLVRCDPARIQQVFWNLLKNAIKFTPTNGNITVRSYDEGGFLVLEVRDTGIGIAAEMVERIFRPFEQADLTTAHRFGGLGLGLSISKAIVDMHEGQITAESAGADSGATFRVKLPSVGVYKEKAASSGSGHGTAARSSQIGHTRSLRLLVVEDHEPTLTVLERLLKRAGHQVTCAGSLATAQAAATGLTFDLVVSDIGLPDGTGMDLMRSLRELYGLRGIALTGYGMEEDLRLAYEAGFVAHLTKPVEFVELRRLLAGLTPG</sequence>
<dbReference type="PROSITE" id="PS50109">
    <property type="entry name" value="HIS_KIN"/>
    <property type="match status" value="1"/>
</dbReference>
<dbReference type="SUPFAM" id="SSF55785">
    <property type="entry name" value="PYP-like sensor domain (PAS domain)"/>
    <property type="match status" value="4"/>
</dbReference>
<dbReference type="CDD" id="cd00130">
    <property type="entry name" value="PAS"/>
    <property type="match status" value="2"/>
</dbReference>
<dbReference type="InterPro" id="IPR000014">
    <property type="entry name" value="PAS"/>
</dbReference>
<keyword evidence="5" id="KW-0418">Kinase</keyword>
<dbReference type="SUPFAM" id="SSF47384">
    <property type="entry name" value="Homodimeric domain of signal transducing histidine kinase"/>
    <property type="match status" value="1"/>
</dbReference>
<evidence type="ECO:0000256" key="6">
    <source>
        <dbReference type="PROSITE-ProRule" id="PRU00169"/>
    </source>
</evidence>
<comment type="catalytic activity">
    <reaction evidence="1">
        <text>ATP + protein L-histidine = ADP + protein N-phospho-L-histidine.</text>
        <dbReference type="EC" id="2.7.13.3"/>
    </reaction>
</comment>
<dbReference type="Pfam" id="PF01590">
    <property type="entry name" value="GAF"/>
    <property type="match status" value="1"/>
</dbReference>
<dbReference type="InterPro" id="IPR003594">
    <property type="entry name" value="HATPase_dom"/>
</dbReference>
<dbReference type="InterPro" id="IPR001610">
    <property type="entry name" value="PAC"/>
</dbReference>
<dbReference type="Pfam" id="PF00072">
    <property type="entry name" value="Response_reg"/>
    <property type="match status" value="1"/>
</dbReference>
<dbReference type="SMART" id="SM00387">
    <property type="entry name" value="HATPase_c"/>
    <property type="match status" value="1"/>
</dbReference>
<dbReference type="NCBIfam" id="TIGR00229">
    <property type="entry name" value="sensory_box"/>
    <property type="match status" value="2"/>
</dbReference>
<dbReference type="InterPro" id="IPR011006">
    <property type="entry name" value="CheY-like_superfamily"/>
</dbReference>
<keyword evidence="3 6" id="KW-0597">Phosphoprotein</keyword>
<dbReference type="CDD" id="cd16922">
    <property type="entry name" value="HATPase_EvgS-ArcB-TorS-like"/>
    <property type="match status" value="1"/>
</dbReference>
<dbReference type="InterPro" id="IPR005467">
    <property type="entry name" value="His_kinase_dom"/>
</dbReference>
<dbReference type="EC" id="2.7.13.3" evidence="2"/>
<dbReference type="RefSeq" id="WP_345737954.1">
    <property type="nucleotide sequence ID" value="NZ_BAABIA010000008.1"/>
</dbReference>
<dbReference type="SMART" id="SM00448">
    <property type="entry name" value="REC"/>
    <property type="match status" value="1"/>
</dbReference>
<evidence type="ECO:0000256" key="5">
    <source>
        <dbReference type="ARBA" id="ARBA00022777"/>
    </source>
</evidence>
<dbReference type="InterPro" id="IPR013656">
    <property type="entry name" value="PAS_4"/>
</dbReference>
<keyword evidence="11" id="KW-1185">Reference proteome</keyword>
<evidence type="ECO:0000256" key="2">
    <source>
        <dbReference type="ARBA" id="ARBA00012438"/>
    </source>
</evidence>
<dbReference type="SUPFAM" id="SSF55781">
    <property type="entry name" value="GAF domain-like"/>
    <property type="match status" value="1"/>
</dbReference>
<gene>
    <name evidence="10" type="ORF">GCM10023213_37740</name>
</gene>
<dbReference type="SMART" id="SM00086">
    <property type="entry name" value="PAC"/>
    <property type="match status" value="2"/>
</dbReference>
<reference evidence="11" key="1">
    <citation type="journal article" date="2019" name="Int. J. Syst. Evol. Microbiol.">
        <title>The Global Catalogue of Microorganisms (GCM) 10K type strain sequencing project: providing services to taxonomists for standard genome sequencing and annotation.</title>
        <authorList>
            <consortium name="The Broad Institute Genomics Platform"/>
            <consortium name="The Broad Institute Genome Sequencing Center for Infectious Disease"/>
            <person name="Wu L."/>
            <person name="Ma J."/>
        </authorList>
    </citation>
    <scope>NUCLEOTIDE SEQUENCE [LARGE SCALE GENOMIC DNA]</scope>
    <source>
        <strain evidence="11">JCM 18053</strain>
    </source>
</reference>